<evidence type="ECO:0000313" key="2">
    <source>
        <dbReference type="EMBL" id="GAG94156.1"/>
    </source>
</evidence>
<name>X1DCK0_9ZZZZ</name>
<feature type="transmembrane region" description="Helical" evidence="1">
    <location>
        <begin position="240"/>
        <end position="258"/>
    </location>
</feature>
<accession>X1DCK0</accession>
<dbReference type="EMBL" id="BART01026211">
    <property type="protein sequence ID" value="GAG94156.1"/>
    <property type="molecule type" value="Genomic_DNA"/>
</dbReference>
<keyword evidence="1" id="KW-1133">Transmembrane helix</keyword>
<keyword evidence="1" id="KW-0812">Transmembrane</keyword>
<proteinExistence type="predicted"/>
<evidence type="ECO:0000256" key="1">
    <source>
        <dbReference type="SAM" id="Phobius"/>
    </source>
</evidence>
<keyword evidence="1" id="KW-0472">Membrane</keyword>
<reference evidence="2" key="1">
    <citation type="journal article" date="2014" name="Front. Microbiol.">
        <title>High frequency of phylogenetically diverse reductive dehalogenase-homologous genes in deep subseafloor sedimentary metagenomes.</title>
        <authorList>
            <person name="Kawai M."/>
            <person name="Futagami T."/>
            <person name="Toyoda A."/>
            <person name="Takaki Y."/>
            <person name="Nishi S."/>
            <person name="Hori S."/>
            <person name="Arai W."/>
            <person name="Tsubouchi T."/>
            <person name="Morono Y."/>
            <person name="Uchiyama I."/>
            <person name="Ito T."/>
            <person name="Fujiyama A."/>
            <person name="Inagaki F."/>
            <person name="Takami H."/>
        </authorList>
    </citation>
    <scope>NUCLEOTIDE SEQUENCE</scope>
    <source>
        <strain evidence="2">Expedition CK06-06</strain>
    </source>
</reference>
<dbReference type="AlphaFoldDB" id="X1DCK0"/>
<gene>
    <name evidence="2" type="ORF">S01H4_46825</name>
</gene>
<sequence length="268" mass="31202">LPVIQKLSVVGFILTSNIIDEISIKLGMRPRHKKEQEKLFEYLYLVNEVFEKNLKISIFSSELIDSLKEVELLFLKTRGELPYEYVRQLIALYYELRKFDVPNLHKGMTGEDFFENSSMGTLNFFTRGSKSKKLQENRFKPILKHTINQKEKQIQKKLNKKVTQSDLEMAIHLRKIKNSLDNKHKQKIVLNGSLKDSIIYEQSQSKLLGYLLLGVILISIVFGAVVLFEMFLFPFTMEPLNHIVLISFGVAFLFVVVYRSYTKRGRAS</sequence>
<feature type="transmembrane region" description="Helical" evidence="1">
    <location>
        <begin position="207"/>
        <end position="228"/>
    </location>
</feature>
<feature type="non-terminal residue" evidence="2">
    <location>
        <position position="1"/>
    </location>
</feature>
<organism evidence="2">
    <name type="scientific">marine sediment metagenome</name>
    <dbReference type="NCBI Taxonomy" id="412755"/>
    <lineage>
        <taxon>unclassified sequences</taxon>
        <taxon>metagenomes</taxon>
        <taxon>ecological metagenomes</taxon>
    </lineage>
</organism>
<protein>
    <submittedName>
        <fullName evidence="2">Uncharacterized protein</fullName>
    </submittedName>
</protein>
<comment type="caution">
    <text evidence="2">The sequence shown here is derived from an EMBL/GenBank/DDBJ whole genome shotgun (WGS) entry which is preliminary data.</text>
</comment>